<reference evidence="1 2" key="1">
    <citation type="submission" date="2015-08" db="EMBL/GenBank/DDBJ databases">
        <title>The genome of the Asian arowana (Scleropages formosus).</title>
        <authorList>
            <person name="Tan M.H."/>
            <person name="Gan H.M."/>
            <person name="Croft L.J."/>
            <person name="Austin C.M."/>
        </authorList>
    </citation>
    <scope>NUCLEOTIDE SEQUENCE [LARGE SCALE GENOMIC DNA]</scope>
    <source>
        <strain evidence="1">Aro1</strain>
    </source>
</reference>
<comment type="caution">
    <text evidence="1">The sequence shown here is derived from an EMBL/GenBank/DDBJ whole genome shotgun (WGS) entry which is preliminary data.</text>
</comment>
<dbReference type="AlphaFoldDB" id="A0A0P7UF05"/>
<dbReference type="Proteomes" id="UP000034805">
    <property type="component" value="Unassembled WGS sequence"/>
</dbReference>
<dbReference type="EMBL" id="JARO02005577">
    <property type="protein sequence ID" value="KPP66542.1"/>
    <property type="molecule type" value="Genomic_DNA"/>
</dbReference>
<accession>A0A0P7UF05</accession>
<protein>
    <submittedName>
        <fullName evidence="1">Uncharacterized protein</fullName>
    </submittedName>
</protein>
<organism evidence="1 2">
    <name type="scientific">Scleropages formosus</name>
    <name type="common">Asian bonytongue</name>
    <name type="synonym">Osteoglossum formosum</name>
    <dbReference type="NCBI Taxonomy" id="113540"/>
    <lineage>
        <taxon>Eukaryota</taxon>
        <taxon>Metazoa</taxon>
        <taxon>Chordata</taxon>
        <taxon>Craniata</taxon>
        <taxon>Vertebrata</taxon>
        <taxon>Euteleostomi</taxon>
        <taxon>Actinopterygii</taxon>
        <taxon>Neopterygii</taxon>
        <taxon>Teleostei</taxon>
        <taxon>Osteoglossocephala</taxon>
        <taxon>Osteoglossomorpha</taxon>
        <taxon>Osteoglossiformes</taxon>
        <taxon>Osteoglossidae</taxon>
        <taxon>Scleropages</taxon>
    </lineage>
</organism>
<evidence type="ECO:0000313" key="2">
    <source>
        <dbReference type="Proteomes" id="UP000034805"/>
    </source>
</evidence>
<sequence length="66" mass="7069">MLCACEPPARVCRLSASDSTPSPGRIRAERTPEEPRCCCRRADSRACPPAALSLSSQDCKPSLGHI</sequence>
<proteinExistence type="predicted"/>
<evidence type="ECO:0000313" key="1">
    <source>
        <dbReference type="EMBL" id="KPP66542.1"/>
    </source>
</evidence>
<feature type="non-terminal residue" evidence="1">
    <location>
        <position position="66"/>
    </location>
</feature>
<gene>
    <name evidence="1" type="ORF">Z043_114948</name>
</gene>
<name>A0A0P7UF05_SCLFO</name>